<accession>A0ABN7SWC6</accession>
<proteinExistence type="predicted"/>
<gene>
    <name evidence="1" type="ORF">OKIOD_LOCUS10676</name>
</gene>
<reference evidence="1 2" key="1">
    <citation type="submission" date="2021-04" db="EMBL/GenBank/DDBJ databases">
        <authorList>
            <person name="Bliznina A."/>
        </authorList>
    </citation>
    <scope>NUCLEOTIDE SEQUENCE [LARGE SCALE GENOMIC DNA]</scope>
</reference>
<dbReference type="EMBL" id="OU015566">
    <property type="protein sequence ID" value="CAG5105190.1"/>
    <property type="molecule type" value="Genomic_DNA"/>
</dbReference>
<dbReference type="Gene3D" id="3.10.129.10">
    <property type="entry name" value="Hotdog Thioesterase"/>
    <property type="match status" value="1"/>
</dbReference>
<keyword evidence="2" id="KW-1185">Reference proteome</keyword>
<organism evidence="1 2">
    <name type="scientific">Oikopleura dioica</name>
    <name type="common">Tunicate</name>
    <dbReference type="NCBI Taxonomy" id="34765"/>
    <lineage>
        <taxon>Eukaryota</taxon>
        <taxon>Metazoa</taxon>
        <taxon>Chordata</taxon>
        <taxon>Tunicata</taxon>
        <taxon>Appendicularia</taxon>
        <taxon>Copelata</taxon>
        <taxon>Oikopleuridae</taxon>
        <taxon>Oikopleura</taxon>
    </lineage>
</organism>
<name>A0ABN7SWC6_OIKDI</name>
<evidence type="ECO:0000313" key="1">
    <source>
        <dbReference type="EMBL" id="CAG5105190.1"/>
    </source>
</evidence>
<sequence length="79" mass="8538">MLIKNMIGEPAAANMEAVSEPISPSASKFTTKVPLSDPSFPLRLKYRTHSGGVRIGRVLEDLDTLAGIASYKHNLSLAR</sequence>
<evidence type="ECO:0000313" key="2">
    <source>
        <dbReference type="Proteomes" id="UP001158576"/>
    </source>
</evidence>
<dbReference type="Proteomes" id="UP001158576">
    <property type="component" value="Chromosome 1"/>
</dbReference>
<protein>
    <submittedName>
        <fullName evidence="1">Oidioi.mRNA.OKI2018_I69.chr1.g1911.t1.cds</fullName>
    </submittedName>
</protein>